<feature type="compositionally biased region" description="Polar residues" evidence="1">
    <location>
        <begin position="1"/>
        <end position="10"/>
    </location>
</feature>
<feature type="region of interest" description="Disordered" evidence="1">
    <location>
        <begin position="1"/>
        <end position="30"/>
    </location>
</feature>
<proteinExistence type="predicted"/>
<dbReference type="Gene3D" id="3.40.50.720">
    <property type="entry name" value="NAD(P)-binding Rossmann-like Domain"/>
    <property type="match status" value="1"/>
</dbReference>
<dbReference type="OrthoDB" id="286404at2"/>
<accession>A0A2S5J064</accession>
<name>A0A2S5J064_9MICC</name>
<dbReference type="Proteomes" id="UP000239297">
    <property type="component" value="Unassembled WGS sequence"/>
</dbReference>
<reference evidence="2 3" key="1">
    <citation type="journal article" date="2014" name="Int. J. Syst. Evol. Microbiol.">
        <title>Arthrobacter pityocampae sp. nov., isolated from Thaumetopoea pityocampa (Lep., Thaumetopoeidae).</title>
        <authorList>
            <person name="Ince I.A."/>
            <person name="Demirbag Z."/>
            <person name="Kati H."/>
        </authorList>
    </citation>
    <scope>NUCLEOTIDE SEQUENCE [LARGE SCALE GENOMIC DNA]</scope>
    <source>
        <strain evidence="2 3">Tp2</strain>
    </source>
</reference>
<organism evidence="2 3">
    <name type="scientific">Arthrobacter pityocampae</name>
    <dbReference type="NCBI Taxonomy" id="547334"/>
    <lineage>
        <taxon>Bacteria</taxon>
        <taxon>Bacillati</taxon>
        <taxon>Actinomycetota</taxon>
        <taxon>Actinomycetes</taxon>
        <taxon>Micrococcales</taxon>
        <taxon>Micrococcaceae</taxon>
        <taxon>Arthrobacter</taxon>
    </lineage>
</organism>
<evidence type="ECO:0008006" key="4">
    <source>
        <dbReference type="Google" id="ProtNLM"/>
    </source>
</evidence>
<protein>
    <recommendedName>
        <fullName evidence="4">Oxidoreductase</fullName>
    </recommendedName>
</protein>
<evidence type="ECO:0000313" key="2">
    <source>
        <dbReference type="EMBL" id="PPB50194.1"/>
    </source>
</evidence>
<dbReference type="AlphaFoldDB" id="A0A2S5J064"/>
<comment type="caution">
    <text evidence="2">The sequence shown here is derived from an EMBL/GenBank/DDBJ whole genome shotgun (WGS) entry which is preliminary data.</text>
</comment>
<gene>
    <name evidence="2" type="ORF">C4K88_05920</name>
</gene>
<evidence type="ECO:0000313" key="3">
    <source>
        <dbReference type="Proteomes" id="UP000239297"/>
    </source>
</evidence>
<dbReference type="InterPro" id="IPR036291">
    <property type="entry name" value="NAD(P)-bd_dom_sf"/>
</dbReference>
<dbReference type="EMBL" id="PRKW01000002">
    <property type="protein sequence ID" value="PPB50194.1"/>
    <property type="molecule type" value="Genomic_DNA"/>
</dbReference>
<evidence type="ECO:0000256" key="1">
    <source>
        <dbReference type="SAM" id="MobiDB-lite"/>
    </source>
</evidence>
<dbReference type="SUPFAM" id="SSF51735">
    <property type="entry name" value="NAD(P)-binding Rossmann-fold domains"/>
    <property type="match status" value="1"/>
</dbReference>
<dbReference type="RefSeq" id="WP_104120684.1">
    <property type="nucleotide sequence ID" value="NZ_PRKW01000002.1"/>
</dbReference>
<keyword evidence="3" id="KW-1185">Reference proteome</keyword>
<sequence length="68" mass="6890">MTSTPISPTVSPRHLGAGQHSSPGPRAAAEATETLGGRIDNLVSNAGIYPSTTTAELTDEEPDAMLAA</sequence>